<dbReference type="EMBL" id="CATNWA010015709">
    <property type="protein sequence ID" value="CAI9585971.1"/>
    <property type="molecule type" value="Genomic_DNA"/>
</dbReference>
<comment type="caution">
    <text evidence="2">The sequence shown here is derived from an EMBL/GenBank/DDBJ whole genome shotgun (WGS) entry which is preliminary data.</text>
</comment>
<evidence type="ECO:0000313" key="2">
    <source>
        <dbReference type="EMBL" id="CAI9585971.1"/>
    </source>
</evidence>
<accession>A0ABN9EM86</accession>
<dbReference type="Proteomes" id="UP001162483">
    <property type="component" value="Unassembled WGS sequence"/>
</dbReference>
<evidence type="ECO:0000313" key="3">
    <source>
        <dbReference type="Proteomes" id="UP001162483"/>
    </source>
</evidence>
<reference evidence="2" key="1">
    <citation type="submission" date="2023-05" db="EMBL/GenBank/DDBJ databases">
        <authorList>
            <person name="Stuckert A."/>
        </authorList>
    </citation>
    <scope>NUCLEOTIDE SEQUENCE</scope>
</reference>
<evidence type="ECO:0000256" key="1">
    <source>
        <dbReference type="SAM" id="MobiDB-lite"/>
    </source>
</evidence>
<name>A0ABN9EM86_9NEOB</name>
<sequence length="65" mass="7161">MTHSGPGGQHEEAVQGPMTDYGPGSSKRRRPYRGAYVKKVPPAAVWGRTTIKSPMAEWQSRSSFN</sequence>
<protein>
    <submittedName>
        <fullName evidence="2">Uncharacterized protein</fullName>
    </submittedName>
</protein>
<gene>
    <name evidence="2" type="ORF">SPARVUS_LOCUS10299638</name>
</gene>
<proteinExistence type="predicted"/>
<keyword evidence="3" id="KW-1185">Reference proteome</keyword>
<feature type="region of interest" description="Disordered" evidence="1">
    <location>
        <begin position="1"/>
        <end position="35"/>
    </location>
</feature>
<organism evidence="2 3">
    <name type="scientific">Staurois parvus</name>
    <dbReference type="NCBI Taxonomy" id="386267"/>
    <lineage>
        <taxon>Eukaryota</taxon>
        <taxon>Metazoa</taxon>
        <taxon>Chordata</taxon>
        <taxon>Craniata</taxon>
        <taxon>Vertebrata</taxon>
        <taxon>Euteleostomi</taxon>
        <taxon>Amphibia</taxon>
        <taxon>Batrachia</taxon>
        <taxon>Anura</taxon>
        <taxon>Neobatrachia</taxon>
        <taxon>Ranoidea</taxon>
        <taxon>Ranidae</taxon>
        <taxon>Staurois</taxon>
    </lineage>
</organism>